<geneLocation type="mitochondrion" evidence="10"/>
<evidence type="ECO:0000256" key="5">
    <source>
        <dbReference type="ARBA" id="ARBA00022692"/>
    </source>
</evidence>
<keyword evidence="6 9" id="KW-1133">Transmembrane helix</keyword>
<evidence type="ECO:0000256" key="4">
    <source>
        <dbReference type="ARBA" id="ARBA00022448"/>
    </source>
</evidence>
<dbReference type="InterPro" id="IPR038430">
    <property type="entry name" value="NDAH_ubi_oxred_su3_sf"/>
</dbReference>
<name>A0A9E8K302_9HYME</name>
<dbReference type="AlphaFoldDB" id="A0A9E8K302"/>
<dbReference type="EMBL" id="OM677833">
    <property type="protein sequence ID" value="UZT67582.1"/>
    <property type="molecule type" value="Genomic_DNA"/>
</dbReference>
<dbReference type="GO" id="GO:0030964">
    <property type="term" value="C:NADH dehydrogenase complex"/>
    <property type="evidence" value="ECO:0007669"/>
    <property type="project" value="TreeGrafter"/>
</dbReference>
<keyword evidence="9 10" id="KW-0496">Mitochondrion</keyword>
<dbReference type="InterPro" id="IPR000440">
    <property type="entry name" value="NADH_UbQ/plastoQ_OxRdtase_su3"/>
</dbReference>
<dbReference type="Pfam" id="PF00507">
    <property type="entry name" value="Oxidored_q4"/>
    <property type="match status" value="1"/>
</dbReference>
<reference evidence="10" key="1">
    <citation type="journal article" date="2022" name="Genes (Basel)">
        <title>Novel Gene Rearrangements in the Mitochondrial Genomes of Cynipoid Wasps (Hymenoptera: Cynipoidea).</title>
        <authorList>
            <person name="Shu X."/>
            <person name="Li Z."/>
            <person name="Yuan R."/>
            <person name="Tang P."/>
            <person name="Chen X."/>
        </authorList>
    </citation>
    <scope>NUCLEOTIDE SEQUENCE</scope>
</reference>
<dbReference type="EC" id="7.1.1.2" evidence="9"/>
<evidence type="ECO:0000256" key="2">
    <source>
        <dbReference type="ARBA" id="ARBA00008472"/>
    </source>
</evidence>
<keyword evidence="9" id="KW-0249">Electron transport</keyword>
<comment type="catalytic activity">
    <reaction evidence="8 9">
        <text>a ubiquinone + NADH + 5 H(+)(in) = a ubiquinol + NAD(+) + 4 H(+)(out)</text>
        <dbReference type="Rhea" id="RHEA:29091"/>
        <dbReference type="Rhea" id="RHEA-COMP:9565"/>
        <dbReference type="Rhea" id="RHEA-COMP:9566"/>
        <dbReference type="ChEBI" id="CHEBI:15378"/>
        <dbReference type="ChEBI" id="CHEBI:16389"/>
        <dbReference type="ChEBI" id="CHEBI:17976"/>
        <dbReference type="ChEBI" id="CHEBI:57540"/>
        <dbReference type="ChEBI" id="CHEBI:57945"/>
        <dbReference type="EC" id="7.1.1.2"/>
    </reaction>
</comment>
<keyword evidence="7 9" id="KW-0472">Membrane</keyword>
<accession>A0A9E8K302</accession>
<keyword evidence="9" id="KW-0679">Respiratory chain</keyword>
<feature type="transmembrane region" description="Helical" evidence="9">
    <location>
        <begin position="83"/>
        <end position="105"/>
    </location>
</feature>
<protein>
    <recommendedName>
        <fullName evidence="3 9">NADH-ubiquinone oxidoreductase chain 3</fullName>
        <ecNumber evidence="9">7.1.1.2</ecNumber>
    </recommendedName>
</protein>
<comment type="subcellular location">
    <subcellularLocation>
        <location evidence="1">Membrane</location>
    </subcellularLocation>
    <subcellularLocation>
        <location evidence="9">Mitochondrion membrane</location>
        <topology evidence="9">Multi-pass membrane protein</topology>
    </subcellularLocation>
</comment>
<keyword evidence="9" id="KW-1278">Translocase</keyword>
<comment type="function">
    <text evidence="9">Core subunit of the mitochondrial membrane respiratory chain NADH dehydrogenase (Complex I) which catalyzes electron transfer from NADH through the respiratory chain, using ubiquinone as an electron acceptor. Essential for the catalytic activity of complex I.</text>
</comment>
<evidence type="ECO:0000256" key="8">
    <source>
        <dbReference type="ARBA" id="ARBA00049551"/>
    </source>
</evidence>
<sequence length="115" mass="13896">MFYIMFVNILLIIISSLIIFINMLISKKNYKMRNKLTPFECGFDNISKLRLPFSIQFFLISIIFLIFDVEISLIFPIVKMFKIMYFSYNNLFIYIMIILIIGLYYEWNNGSLKWL</sequence>
<evidence type="ECO:0000256" key="1">
    <source>
        <dbReference type="ARBA" id="ARBA00004370"/>
    </source>
</evidence>
<evidence type="ECO:0000256" key="6">
    <source>
        <dbReference type="ARBA" id="ARBA00022989"/>
    </source>
</evidence>
<comment type="similarity">
    <text evidence="2 9">Belongs to the complex I subunit 3 family.</text>
</comment>
<dbReference type="Gene3D" id="1.20.58.1610">
    <property type="entry name" value="NADH:ubiquinone/plastoquinone oxidoreductase, chain 3"/>
    <property type="match status" value="1"/>
</dbReference>
<gene>
    <name evidence="10" type="primary">nad3</name>
</gene>
<evidence type="ECO:0000256" key="7">
    <source>
        <dbReference type="ARBA" id="ARBA00023136"/>
    </source>
</evidence>
<evidence type="ECO:0000313" key="10">
    <source>
        <dbReference type="EMBL" id="UZT67582.1"/>
    </source>
</evidence>
<dbReference type="GO" id="GO:0008137">
    <property type="term" value="F:NADH dehydrogenase (ubiquinone) activity"/>
    <property type="evidence" value="ECO:0007669"/>
    <property type="project" value="UniProtKB-UniRule"/>
</dbReference>
<keyword evidence="9" id="KW-0830">Ubiquinone</keyword>
<feature type="transmembrane region" description="Helical" evidence="9">
    <location>
        <begin position="6"/>
        <end position="25"/>
    </location>
</feature>
<feature type="transmembrane region" description="Helical" evidence="9">
    <location>
        <begin position="57"/>
        <end position="77"/>
    </location>
</feature>
<dbReference type="GO" id="GO:0031966">
    <property type="term" value="C:mitochondrial membrane"/>
    <property type="evidence" value="ECO:0007669"/>
    <property type="project" value="UniProtKB-SubCell"/>
</dbReference>
<proteinExistence type="inferred from homology"/>
<organism evidence="10">
    <name type="scientific">Tessmannella kiplingi</name>
    <dbReference type="NCBI Taxonomy" id="2943473"/>
    <lineage>
        <taxon>Eukaryota</taxon>
        <taxon>Metazoa</taxon>
        <taxon>Ecdysozoa</taxon>
        <taxon>Arthropoda</taxon>
        <taxon>Hexapoda</taxon>
        <taxon>Insecta</taxon>
        <taxon>Pterygota</taxon>
        <taxon>Neoptera</taxon>
        <taxon>Endopterygota</taxon>
        <taxon>Hymenoptera</taxon>
        <taxon>Apocrita</taxon>
        <taxon>Proctotrupomorpha</taxon>
        <taxon>Cynipoidea</taxon>
        <taxon>Liopteridae</taxon>
        <taxon>Tessmannella</taxon>
    </lineage>
</organism>
<evidence type="ECO:0000256" key="9">
    <source>
        <dbReference type="RuleBase" id="RU003640"/>
    </source>
</evidence>
<reference evidence="10" key="2">
    <citation type="submission" date="2022-02" db="EMBL/GenBank/DDBJ databases">
        <authorList>
            <person name="Shu X.H."/>
            <person name="Li Z.K."/>
            <person name="Tang P."/>
            <person name="Chen X.X."/>
        </authorList>
    </citation>
    <scope>NUCLEOTIDE SEQUENCE</scope>
</reference>
<keyword evidence="4 9" id="KW-0813">Transport</keyword>
<evidence type="ECO:0000256" key="3">
    <source>
        <dbReference type="ARBA" id="ARBA00021007"/>
    </source>
</evidence>
<keyword evidence="9" id="KW-0520">NAD</keyword>
<keyword evidence="5 9" id="KW-0812">Transmembrane</keyword>
<dbReference type="PANTHER" id="PTHR11058:SF9">
    <property type="entry name" value="NADH-UBIQUINONE OXIDOREDUCTASE CHAIN 3"/>
    <property type="match status" value="1"/>
</dbReference>
<dbReference type="PANTHER" id="PTHR11058">
    <property type="entry name" value="NADH-UBIQUINONE OXIDOREDUCTASE CHAIN 3"/>
    <property type="match status" value="1"/>
</dbReference>